<dbReference type="GeneID" id="82879250"/>
<dbReference type="GO" id="GO:0004392">
    <property type="term" value="F:heme oxygenase (decyclizing) activity"/>
    <property type="evidence" value="ECO:0007669"/>
    <property type="project" value="InterPro"/>
</dbReference>
<dbReference type="InterPro" id="IPR002051">
    <property type="entry name" value="Haem_Oase"/>
</dbReference>
<dbReference type="Pfam" id="PF01126">
    <property type="entry name" value="Heme_oxygenase"/>
    <property type="match status" value="1"/>
</dbReference>
<accession>A0AB73B6X3</accession>
<dbReference type="InterPro" id="IPR016053">
    <property type="entry name" value="Haem_Oase-like"/>
</dbReference>
<dbReference type="RefSeq" id="WP_075728875.1">
    <property type="nucleotide sequence ID" value="NZ_BJNB01000010.1"/>
</dbReference>
<dbReference type="EMBL" id="BJNB01000010">
    <property type="protein sequence ID" value="GEB97439.1"/>
    <property type="molecule type" value="Genomic_DNA"/>
</dbReference>
<evidence type="ECO:0000313" key="1">
    <source>
        <dbReference type="EMBL" id="GEB97439.1"/>
    </source>
</evidence>
<gene>
    <name evidence="1" type="ORF">CFL01nite_09340</name>
</gene>
<dbReference type="CDD" id="cd19165">
    <property type="entry name" value="HemeO"/>
    <property type="match status" value="1"/>
</dbReference>
<protein>
    <recommendedName>
        <fullName evidence="3">Biliverdin-producing heme oxygenase</fullName>
    </recommendedName>
</protein>
<evidence type="ECO:0008006" key="3">
    <source>
        <dbReference type="Google" id="ProtNLM"/>
    </source>
</evidence>
<comment type="caution">
    <text evidence="1">The sequence shown here is derived from an EMBL/GenBank/DDBJ whole genome shotgun (WGS) entry which is preliminary data.</text>
</comment>
<dbReference type="AlphaFoldDB" id="A0AB73B6X3"/>
<evidence type="ECO:0000313" key="2">
    <source>
        <dbReference type="Proteomes" id="UP000315353"/>
    </source>
</evidence>
<dbReference type="Proteomes" id="UP000315353">
    <property type="component" value="Unassembled WGS sequence"/>
</dbReference>
<dbReference type="InterPro" id="IPR016084">
    <property type="entry name" value="Haem_Oase-like_multi-hlx"/>
</dbReference>
<organism evidence="1 2">
    <name type="scientific">Corynebacterium flavescens</name>
    <dbReference type="NCBI Taxonomy" id="28028"/>
    <lineage>
        <taxon>Bacteria</taxon>
        <taxon>Bacillati</taxon>
        <taxon>Actinomycetota</taxon>
        <taxon>Actinomycetes</taxon>
        <taxon>Mycobacteriales</taxon>
        <taxon>Corynebacteriaceae</taxon>
        <taxon>Corynebacterium</taxon>
    </lineage>
</organism>
<dbReference type="SUPFAM" id="SSF48613">
    <property type="entry name" value="Heme oxygenase-like"/>
    <property type="match status" value="1"/>
</dbReference>
<reference evidence="1 2" key="1">
    <citation type="submission" date="2019-06" db="EMBL/GenBank/DDBJ databases">
        <title>Whole genome shotgun sequence of Corynebacterium flavescens NBRC 14136.</title>
        <authorList>
            <person name="Hosoyama A."/>
            <person name="Uohara A."/>
            <person name="Ohji S."/>
            <person name="Ichikawa N."/>
        </authorList>
    </citation>
    <scope>NUCLEOTIDE SEQUENCE [LARGE SCALE GENOMIC DNA]</scope>
    <source>
        <strain evidence="1 2">NBRC 14136</strain>
    </source>
</reference>
<name>A0AB73B6X3_CORFL</name>
<proteinExistence type="predicted"/>
<sequence>MMTIAMERTSLAQPLSDALYKETVRAHMGAGVSHLGLTPHSAGNRGLSVYRGQLWFIYEALERSARAVAGTEFGSLIFGYAGRSRRELEQDLEGTWGGNWRERLRLLPATAAYVARLEETADAEFSLQVLAQHCARCVGDSAVGVMCGPGSAWIDSLRLGEGERAQFMQEVATACKFSALLSSEIVRQRRHIGSHN</sequence>
<dbReference type="Gene3D" id="1.20.910.10">
    <property type="entry name" value="Heme oxygenase-like"/>
    <property type="match status" value="1"/>
</dbReference>
<dbReference type="GO" id="GO:0006788">
    <property type="term" value="P:heme oxidation"/>
    <property type="evidence" value="ECO:0007669"/>
    <property type="project" value="InterPro"/>
</dbReference>